<organism evidence="1 2">
    <name type="scientific">Anopheles minimus</name>
    <dbReference type="NCBI Taxonomy" id="112268"/>
    <lineage>
        <taxon>Eukaryota</taxon>
        <taxon>Metazoa</taxon>
        <taxon>Ecdysozoa</taxon>
        <taxon>Arthropoda</taxon>
        <taxon>Hexapoda</taxon>
        <taxon>Insecta</taxon>
        <taxon>Pterygota</taxon>
        <taxon>Neoptera</taxon>
        <taxon>Endopterygota</taxon>
        <taxon>Diptera</taxon>
        <taxon>Nematocera</taxon>
        <taxon>Culicoidea</taxon>
        <taxon>Culicidae</taxon>
        <taxon>Anophelinae</taxon>
        <taxon>Anopheles</taxon>
    </lineage>
</organism>
<evidence type="ECO:0000313" key="1">
    <source>
        <dbReference type="EnsemblMetazoa" id="AMIN010955-PA"/>
    </source>
</evidence>
<keyword evidence="2" id="KW-1185">Reference proteome</keyword>
<dbReference type="Proteomes" id="UP000075920">
    <property type="component" value="Unassembled WGS sequence"/>
</dbReference>
<evidence type="ECO:0000313" key="2">
    <source>
        <dbReference type="Proteomes" id="UP000075920"/>
    </source>
</evidence>
<sequence>MDEVLRSYRKLLSYVSNALEKDNCAKLANYLSRVSSIVLECGIISEDCFPVAVMKCILVLMYRYPITNLPDRQAILQAVRSTLEWCRFNANLYKQCGIGTLIRCIIASTKQLPDEVTVATELTVLAHSILDVFYDPQTATIHPVEILLRLVYEQIFARLVTEWTTVRSFELLLYVLYSMLKRNIFTHLKLDIVRLLADAIGGGTRRLVRLLCVAKHLRNGVLLHKVKTILTIVLSHSLFRYEPIKRSVHFRAFLKLIEKMINNIDLVELAKTKFLCLNIPRAKLNIESICFVFVIRHLDLLEGTSSCTMELDYVYNLIASVNIIYYKRWKVPSFLVKHFIDGLSRYSNTEAYVTNVSQPEKKFQAILACGPSSVVIHKRAEKVFGRLPVTVHRIEWLLHLQPDSFGEKLIFHQQLAILQERTILSSDDVWASKLLAMFKTETLFTVLCTKRASTTARSNASVLLAKCCLSGKLLGRVLKKIASLCQQQQQSVSSTDWVDWVRAVYGTVQTLDRVSRRNLWSGLSNIEQSTCSSEQRMLLVDMRASLLVAMLPDMKEPAPVSYNSANCIV</sequence>
<reference evidence="2" key="1">
    <citation type="submission" date="2013-03" db="EMBL/GenBank/DDBJ databases">
        <title>The Genome Sequence of Anopheles minimus MINIMUS1.</title>
        <authorList>
            <consortium name="The Broad Institute Genomics Platform"/>
            <person name="Neafsey D.E."/>
            <person name="Walton C."/>
            <person name="Walker B."/>
            <person name="Young S.K."/>
            <person name="Zeng Q."/>
            <person name="Gargeya S."/>
            <person name="Fitzgerald M."/>
            <person name="Haas B."/>
            <person name="Abouelleil A."/>
            <person name="Allen A.W."/>
            <person name="Alvarado L."/>
            <person name="Arachchi H.M."/>
            <person name="Berlin A.M."/>
            <person name="Chapman S.B."/>
            <person name="Gainer-Dewar J."/>
            <person name="Goldberg J."/>
            <person name="Griggs A."/>
            <person name="Gujja S."/>
            <person name="Hansen M."/>
            <person name="Howarth C."/>
            <person name="Imamovic A."/>
            <person name="Ireland A."/>
            <person name="Larimer J."/>
            <person name="McCowan C."/>
            <person name="Murphy C."/>
            <person name="Pearson M."/>
            <person name="Poon T.W."/>
            <person name="Priest M."/>
            <person name="Roberts A."/>
            <person name="Saif S."/>
            <person name="Shea T."/>
            <person name="Sisk P."/>
            <person name="Sykes S."/>
            <person name="Wortman J."/>
            <person name="Nusbaum C."/>
            <person name="Birren B."/>
        </authorList>
    </citation>
    <scope>NUCLEOTIDE SEQUENCE [LARGE SCALE GENOMIC DNA]</scope>
    <source>
        <strain evidence="2">MINIMUS1</strain>
    </source>
</reference>
<dbReference type="AlphaFoldDB" id="A0A182WKM7"/>
<name>A0A182WKM7_9DIPT</name>
<accession>A0A182WKM7</accession>
<reference evidence="1" key="2">
    <citation type="submission" date="2020-05" db="UniProtKB">
        <authorList>
            <consortium name="EnsemblMetazoa"/>
        </authorList>
    </citation>
    <scope>IDENTIFICATION</scope>
    <source>
        <strain evidence="1">MINIMUS1</strain>
    </source>
</reference>
<dbReference type="VEuPathDB" id="VectorBase:AMIN010955"/>
<protein>
    <submittedName>
        <fullName evidence="1">Uncharacterized protein</fullName>
    </submittedName>
</protein>
<proteinExistence type="predicted"/>
<dbReference type="EnsemblMetazoa" id="AMIN010955-RA">
    <property type="protein sequence ID" value="AMIN010955-PA"/>
    <property type="gene ID" value="AMIN010955"/>
</dbReference>